<sequence>MANRKLIMSMTASAAVASAFVAADDTEAQAYNVKSGDSLWSIAQQFDTSVAGLKSLNGLSGNIIYPNQTLQTSKSSENTSTSSKQTTDSASSQTSTYIVKRGDTLSGIAAKHNIALTDLMKWNNLDSTLIYPGNEFVVVKQDSSSNGNQNTGGTTEDTSQPNTNPAPDNDVAAAKVYTVKSGDTLSAIASKHNVTVSDLKNWNALKSDIILIGQKLNIGSDAPADEPGSASNGSSTSPSDIDYDVDKLIRVAKDMKGVGYAWAGSSPSGFDCSGFIHYAYRQAGKDLARHSSAGYYNRAYYVNKPKVGDLVFFENTYKQGISHMGIYLGGKRFIHAGADGVEISNLNNSYWSKHFDGYKRFY</sequence>
<feature type="domain" description="LysM" evidence="9">
    <location>
        <begin position="95"/>
        <end position="138"/>
    </location>
</feature>
<dbReference type="PANTHER" id="PTHR47053:SF1">
    <property type="entry name" value="MUREIN DD-ENDOPEPTIDASE MEPH-RELATED"/>
    <property type="match status" value="1"/>
</dbReference>
<proteinExistence type="inferred from homology"/>
<keyword evidence="2" id="KW-0645">Protease</keyword>
<feature type="domain" description="LysM" evidence="9">
    <location>
        <begin position="29"/>
        <end position="72"/>
    </location>
</feature>
<evidence type="ECO:0000256" key="1">
    <source>
        <dbReference type="ARBA" id="ARBA00007074"/>
    </source>
</evidence>
<dbReference type="PROSITE" id="PS51935">
    <property type="entry name" value="NLPC_P60"/>
    <property type="match status" value="1"/>
</dbReference>
<evidence type="ECO:0000256" key="5">
    <source>
        <dbReference type="ARBA" id="ARBA00022801"/>
    </source>
</evidence>
<keyword evidence="5" id="KW-0378">Hydrolase</keyword>
<evidence type="ECO:0000256" key="6">
    <source>
        <dbReference type="ARBA" id="ARBA00022807"/>
    </source>
</evidence>
<evidence type="ECO:0000259" key="10">
    <source>
        <dbReference type="PROSITE" id="PS51935"/>
    </source>
</evidence>
<dbReference type="InterPro" id="IPR051202">
    <property type="entry name" value="Peptidase_C40"/>
</dbReference>
<evidence type="ECO:0000256" key="2">
    <source>
        <dbReference type="ARBA" id="ARBA00022670"/>
    </source>
</evidence>
<dbReference type="SMART" id="SM00257">
    <property type="entry name" value="LysM"/>
    <property type="match status" value="3"/>
</dbReference>
<evidence type="ECO:0000259" key="9">
    <source>
        <dbReference type="PROSITE" id="PS51782"/>
    </source>
</evidence>
<feature type="region of interest" description="Disordered" evidence="7">
    <location>
        <begin position="222"/>
        <end position="241"/>
    </location>
</feature>
<evidence type="ECO:0000313" key="12">
    <source>
        <dbReference type="Proteomes" id="UP001597502"/>
    </source>
</evidence>
<dbReference type="InterPro" id="IPR036779">
    <property type="entry name" value="LysM_dom_sf"/>
</dbReference>
<dbReference type="Pfam" id="PF00877">
    <property type="entry name" value="NLPC_P60"/>
    <property type="match status" value="1"/>
</dbReference>
<accession>A0ABW5V8P2</accession>
<dbReference type="Gene3D" id="3.10.350.10">
    <property type="entry name" value="LysM domain"/>
    <property type="match status" value="3"/>
</dbReference>
<name>A0ABW5V8P2_9BACI</name>
<feature type="chain" id="PRO_5046205079" evidence="8">
    <location>
        <begin position="24"/>
        <end position="362"/>
    </location>
</feature>
<dbReference type="InterPro" id="IPR000064">
    <property type="entry name" value="NLP_P60_dom"/>
</dbReference>
<dbReference type="PANTHER" id="PTHR47053">
    <property type="entry name" value="MUREIN DD-ENDOPEPTIDASE MEPH-RELATED"/>
    <property type="match status" value="1"/>
</dbReference>
<reference evidence="12" key="1">
    <citation type="journal article" date="2019" name="Int. J. Syst. Evol. Microbiol.">
        <title>The Global Catalogue of Microorganisms (GCM) 10K type strain sequencing project: providing services to taxonomists for standard genome sequencing and annotation.</title>
        <authorList>
            <consortium name="The Broad Institute Genomics Platform"/>
            <consortium name="The Broad Institute Genome Sequencing Center for Infectious Disease"/>
            <person name="Wu L."/>
            <person name="Ma J."/>
        </authorList>
    </citation>
    <scope>NUCLEOTIDE SEQUENCE [LARGE SCALE GENOMIC DNA]</scope>
    <source>
        <strain evidence="12">TISTR 1535</strain>
    </source>
</reference>
<feature type="compositionally biased region" description="Low complexity" evidence="7">
    <location>
        <begin position="71"/>
        <end position="96"/>
    </location>
</feature>
<dbReference type="Pfam" id="PF01476">
    <property type="entry name" value="LysM"/>
    <property type="match status" value="3"/>
</dbReference>
<dbReference type="SUPFAM" id="SSF54106">
    <property type="entry name" value="LysM domain"/>
    <property type="match status" value="3"/>
</dbReference>
<gene>
    <name evidence="11" type="ORF">ACFSUO_14510</name>
</gene>
<evidence type="ECO:0000256" key="8">
    <source>
        <dbReference type="SAM" id="SignalP"/>
    </source>
</evidence>
<feature type="domain" description="LysM" evidence="9">
    <location>
        <begin position="175"/>
        <end position="218"/>
    </location>
</feature>
<dbReference type="Gene3D" id="3.90.1720.10">
    <property type="entry name" value="endopeptidase domain like (from Nostoc punctiforme)"/>
    <property type="match status" value="1"/>
</dbReference>
<dbReference type="InterPro" id="IPR038765">
    <property type="entry name" value="Papain-like_cys_pep_sf"/>
</dbReference>
<keyword evidence="12" id="KW-1185">Reference proteome</keyword>
<comment type="caution">
    <text evidence="11">The sequence shown here is derived from an EMBL/GenBank/DDBJ whole genome shotgun (WGS) entry which is preliminary data.</text>
</comment>
<keyword evidence="6" id="KW-0788">Thiol protease</keyword>
<comment type="similarity">
    <text evidence="1">Belongs to the peptidase C40 family.</text>
</comment>
<evidence type="ECO:0000256" key="3">
    <source>
        <dbReference type="ARBA" id="ARBA00022729"/>
    </source>
</evidence>
<feature type="signal peptide" evidence="8">
    <location>
        <begin position="1"/>
        <end position="23"/>
    </location>
</feature>
<keyword evidence="4" id="KW-0677">Repeat</keyword>
<dbReference type="InterPro" id="IPR018392">
    <property type="entry name" value="LysM"/>
</dbReference>
<keyword evidence="3 8" id="KW-0732">Signal</keyword>
<organism evidence="11 12">
    <name type="scientific">Lentibacillus juripiscarius</name>
    <dbReference type="NCBI Taxonomy" id="257446"/>
    <lineage>
        <taxon>Bacteria</taxon>
        <taxon>Bacillati</taxon>
        <taxon>Bacillota</taxon>
        <taxon>Bacilli</taxon>
        <taxon>Bacillales</taxon>
        <taxon>Bacillaceae</taxon>
        <taxon>Lentibacillus</taxon>
    </lineage>
</organism>
<dbReference type="Proteomes" id="UP001597502">
    <property type="component" value="Unassembled WGS sequence"/>
</dbReference>
<protein>
    <submittedName>
        <fullName evidence="11">LysM peptidoglycan-binding domain-containing protein</fullName>
    </submittedName>
</protein>
<dbReference type="PROSITE" id="PS51782">
    <property type="entry name" value="LYSM"/>
    <property type="match status" value="3"/>
</dbReference>
<dbReference type="SUPFAM" id="SSF54001">
    <property type="entry name" value="Cysteine proteinases"/>
    <property type="match status" value="1"/>
</dbReference>
<feature type="compositionally biased region" description="Low complexity" evidence="7">
    <location>
        <begin position="227"/>
        <end position="239"/>
    </location>
</feature>
<feature type="region of interest" description="Disordered" evidence="7">
    <location>
        <begin position="141"/>
        <end position="169"/>
    </location>
</feature>
<feature type="region of interest" description="Disordered" evidence="7">
    <location>
        <begin position="70"/>
        <end position="96"/>
    </location>
</feature>
<feature type="domain" description="NlpC/P60" evidence="10">
    <location>
        <begin position="242"/>
        <end position="362"/>
    </location>
</feature>
<dbReference type="RefSeq" id="WP_382395397.1">
    <property type="nucleotide sequence ID" value="NZ_JBHUNA010000038.1"/>
</dbReference>
<evidence type="ECO:0000313" key="11">
    <source>
        <dbReference type="EMBL" id="MFD2762167.1"/>
    </source>
</evidence>
<dbReference type="EMBL" id="JBHUNA010000038">
    <property type="protein sequence ID" value="MFD2762167.1"/>
    <property type="molecule type" value="Genomic_DNA"/>
</dbReference>
<evidence type="ECO:0000256" key="7">
    <source>
        <dbReference type="SAM" id="MobiDB-lite"/>
    </source>
</evidence>
<dbReference type="CDD" id="cd00118">
    <property type="entry name" value="LysM"/>
    <property type="match status" value="3"/>
</dbReference>
<evidence type="ECO:0000256" key="4">
    <source>
        <dbReference type="ARBA" id="ARBA00022737"/>
    </source>
</evidence>
<feature type="compositionally biased region" description="Polar residues" evidence="7">
    <location>
        <begin position="141"/>
        <end position="166"/>
    </location>
</feature>